<dbReference type="EMBL" id="CP001393">
    <property type="protein sequence ID" value="ACM61370.1"/>
    <property type="molecule type" value="Genomic_DNA"/>
</dbReference>
<protein>
    <recommendedName>
        <fullName evidence="1">POTRA domain-containing protein</fullName>
    </recommendedName>
</protein>
<dbReference type="HOGENOM" id="CLU_3023336_0_0_9"/>
<dbReference type="GeneID" id="69101817"/>
<name>B9MMS1_CALBD</name>
<dbReference type="Proteomes" id="UP000007723">
    <property type="component" value="Chromosome"/>
</dbReference>
<dbReference type="STRING" id="521460.Athe_2300"/>
<dbReference type="KEGG" id="ate:Athe_2300"/>
<dbReference type="GO" id="GO:0019867">
    <property type="term" value="C:outer membrane"/>
    <property type="evidence" value="ECO:0007669"/>
    <property type="project" value="InterPro"/>
</dbReference>
<dbReference type="Gene3D" id="3.10.20.310">
    <property type="entry name" value="membrane protein fhac"/>
    <property type="match status" value="1"/>
</dbReference>
<evidence type="ECO:0000313" key="2">
    <source>
        <dbReference type="EMBL" id="ACM61370.1"/>
    </source>
</evidence>
<dbReference type="AlphaFoldDB" id="B9MMS1"/>
<proteinExistence type="predicted"/>
<dbReference type="RefSeq" id="WP_015908627.1">
    <property type="nucleotide sequence ID" value="NC_012034.1"/>
</dbReference>
<accession>B9MMS1</accession>
<gene>
    <name evidence="2" type="ordered locus">Athe_2300</name>
</gene>
<evidence type="ECO:0000259" key="1">
    <source>
        <dbReference type="Pfam" id="PF07244"/>
    </source>
</evidence>
<dbReference type="Pfam" id="PF07244">
    <property type="entry name" value="POTRA"/>
    <property type="match status" value="1"/>
</dbReference>
<dbReference type="InterPro" id="IPR010827">
    <property type="entry name" value="BamA/TamA_POTRA"/>
</dbReference>
<organism evidence="2 3">
    <name type="scientific">Caldicellulosiruptor bescii (strain ATCC BAA-1888 / DSM 6725 / KCTC 15123 / Z-1320)</name>
    <name type="common">Anaerocellum thermophilum</name>
    <dbReference type="NCBI Taxonomy" id="521460"/>
    <lineage>
        <taxon>Bacteria</taxon>
        <taxon>Bacillati</taxon>
        <taxon>Bacillota</taxon>
        <taxon>Bacillota incertae sedis</taxon>
        <taxon>Caldicellulosiruptorales</taxon>
        <taxon>Caldicellulosiruptoraceae</taxon>
        <taxon>Caldicellulosiruptor</taxon>
    </lineage>
</organism>
<feature type="domain" description="POTRA" evidence="1">
    <location>
        <begin position="3"/>
        <end position="52"/>
    </location>
</feature>
<sequence length="55" mass="6483">MDYVINQLKIRGTDVLNKKEIIEKVKRLKGNKYTEKKIEEAIKFLEENGFVKIEG</sequence>
<reference evidence="3" key="1">
    <citation type="submission" date="2009-01" db="EMBL/GenBank/DDBJ databases">
        <title>Complete sequence of chromosome of Anaerocellum thermophilum DSM 6725.</title>
        <authorList>
            <person name="Lucas S."/>
            <person name="Copeland A."/>
            <person name="Lapidus A."/>
            <person name="Glavina del Rio T."/>
            <person name="Tice H."/>
            <person name="Bruce D."/>
            <person name="Goodwin L."/>
            <person name="Pitluck S."/>
            <person name="Sims D."/>
            <person name="Meincke L."/>
            <person name="Brettin T."/>
            <person name="Detter J.C."/>
            <person name="Han C."/>
            <person name="Larimer F."/>
            <person name="Land M."/>
            <person name="Hauser L."/>
            <person name="Kyrpides N."/>
            <person name="Ovchinnikova G."/>
            <person name="Kataeva I."/>
            <person name="Adams M.W.W."/>
        </authorList>
    </citation>
    <scope>NUCLEOTIDE SEQUENCE [LARGE SCALE GENOMIC DNA]</scope>
    <source>
        <strain evidence="3">ATCC BAA-1888 / DSM 6725 / Z-1320</strain>
    </source>
</reference>
<evidence type="ECO:0000313" key="3">
    <source>
        <dbReference type="Proteomes" id="UP000007723"/>
    </source>
</evidence>